<keyword evidence="2" id="KW-1185">Reference proteome</keyword>
<organism evidence="1 2">
    <name type="scientific">Nostoc linckia FACHB-391</name>
    <dbReference type="NCBI Taxonomy" id="2692906"/>
    <lineage>
        <taxon>Bacteria</taxon>
        <taxon>Bacillati</taxon>
        <taxon>Cyanobacteriota</taxon>
        <taxon>Cyanophyceae</taxon>
        <taxon>Nostocales</taxon>
        <taxon>Nostocaceae</taxon>
        <taxon>Nostoc</taxon>
    </lineage>
</organism>
<dbReference type="InterPro" id="IPR049910">
    <property type="entry name" value="HetZ-rel"/>
</dbReference>
<protein>
    <submittedName>
        <fullName evidence="1">HetZ-related protein</fullName>
    </submittedName>
</protein>
<gene>
    <name evidence="1" type="ORF">H6G95_12860</name>
</gene>
<reference evidence="1 2" key="1">
    <citation type="journal article" date="2020" name="ISME J.">
        <title>Comparative genomics reveals insights into cyanobacterial evolution and habitat adaptation.</title>
        <authorList>
            <person name="Chen M.Y."/>
            <person name="Teng W.K."/>
            <person name="Zhao L."/>
            <person name="Hu C.X."/>
            <person name="Zhou Y.K."/>
            <person name="Han B.P."/>
            <person name="Song L.R."/>
            <person name="Shu W.S."/>
        </authorList>
    </citation>
    <scope>NUCLEOTIDE SEQUENCE [LARGE SCALE GENOMIC DNA]</scope>
    <source>
        <strain evidence="1 2">FACHB-391</strain>
    </source>
</reference>
<comment type="caution">
    <text evidence="1">The sequence shown here is derived from an EMBL/GenBank/DDBJ whole genome shotgun (WGS) entry which is preliminary data.</text>
</comment>
<dbReference type="EMBL" id="JACJTE010000011">
    <property type="protein sequence ID" value="MBD2561493.1"/>
    <property type="molecule type" value="Genomic_DNA"/>
</dbReference>
<name>A0ABR8EU57_NOSLI</name>
<proteinExistence type="predicted"/>
<dbReference type="RefSeq" id="WP_190893453.1">
    <property type="nucleotide sequence ID" value="NZ_JACJTE010000011.1"/>
</dbReference>
<dbReference type="NCBIfam" id="NF037964">
    <property type="entry name" value="HetZ_related"/>
    <property type="match status" value="1"/>
</dbReference>
<sequence>MKANVVNLPNSTPIFNNHLSTEEFSDSSSETLIELLCHEMQAQVKAAPRCVEALAKRITIEVERICDKSSRIQTSGEIKSWQITLGRHRMQKCLRYYQLGSKQGRVELHSNLGAMVYRHVTISGSELGFEARYSLIEDFLQAFYIEAIKAFRRENELPNDHTPRTQLQLAEYMAFTEQYAKRRINLPGGANQQLIILRAQGFARRQPQETTVDIEMAVESAKGEEAESYQRNSAVQQLRSQMVAQTNFDPSEESERDRVITELMKYLESQGQSDCMNYLSLKLQDLSAPEIDQILGLTSRQRDYLQQRFKYHVEKFAKQHHWQLVHQWLGAGLEQKLGLSSQQWEIFVNQLTEQQQQILELKTARQNDQAIAKAIKCTPKQLQKRWTQLLELAWAIRNGHTEAQTG</sequence>
<evidence type="ECO:0000313" key="2">
    <source>
        <dbReference type="Proteomes" id="UP000604661"/>
    </source>
</evidence>
<accession>A0ABR8EU57</accession>
<dbReference type="Proteomes" id="UP000604661">
    <property type="component" value="Unassembled WGS sequence"/>
</dbReference>
<evidence type="ECO:0000313" key="1">
    <source>
        <dbReference type="EMBL" id="MBD2561493.1"/>
    </source>
</evidence>